<keyword evidence="3" id="KW-1185">Reference proteome</keyword>
<protein>
    <submittedName>
        <fullName evidence="2">Uncharacterized protein</fullName>
    </submittedName>
</protein>
<sequence length="151" mass="17324">MVFIYHCDREADAQCSLQSTRTVMIACCSLFRCCYLMSTCSILLFALFFLPFLCASTSICIYLYMSSWSSVHLCQFFFLCQFGLESDYPSAFAVTPLHTFDALSFPLTIPSCFFRFLAISLQNLLLLVTHYNLVNSLVKPMSSCYLRMFSR</sequence>
<accession>A0AA38MZL5</accession>
<proteinExistence type="predicted"/>
<comment type="caution">
    <text evidence="2">The sequence shown here is derived from an EMBL/GenBank/DDBJ whole genome shotgun (WGS) entry which is preliminary data.</text>
</comment>
<dbReference type="AlphaFoldDB" id="A0AA38MZL5"/>
<gene>
    <name evidence="2" type="ORF">DFJ43DRAFT_362391</name>
</gene>
<keyword evidence="1" id="KW-0812">Transmembrane</keyword>
<evidence type="ECO:0000313" key="3">
    <source>
        <dbReference type="Proteomes" id="UP001176059"/>
    </source>
</evidence>
<reference evidence="2" key="2">
    <citation type="journal article" date="2023" name="Proc. Natl. Acad. Sci. U.S.A.">
        <title>A global phylogenomic analysis of the shiitake genus Lentinula.</title>
        <authorList>
            <person name="Sierra-Patev S."/>
            <person name="Min B."/>
            <person name="Naranjo-Ortiz M."/>
            <person name="Looney B."/>
            <person name="Konkel Z."/>
            <person name="Slot J.C."/>
            <person name="Sakamoto Y."/>
            <person name="Steenwyk J.L."/>
            <person name="Rokas A."/>
            <person name="Carro J."/>
            <person name="Camarero S."/>
            <person name="Ferreira P."/>
            <person name="Molpeceres G."/>
            <person name="Ruiz-Duenas F.J."/>
            <person name="Serrano A."/>
            <person name="Henrissat B."/>
            <person name="Drula E."/>
            <person name="Hughes K.W."/>
            <person name="Mata J.L."/>
            <person name="Ishikawa N.K."/>
            <person name="Vargas-Isla R."/>
            <person name="Ushijima S."/>
            <person name="Smith C.A."/>
            <person name="Donoghue J."/>
            <person name="Ahrendt S."/>
            <person name="Andreopoulos W."/>
            <person name="He G."/>
            <person name="LaButti K."/>
            <person name="Lipzen A."/>
            <person name="Ng V."/>
            <person name="Riley R."/>
            <person name="Sandor L."/>
            <person name="Barry K."/>
            <person name="Martinez A.T."/>
            <person name="Xiao Y."/>
            <person name="Gibbons J.G."/>
            <person name="Terashima K."/>
            <person name="Grigoriev I.V."/>
            <person name="Hibbett D."/>
        </authorList>
    </citation>
    <scope>NUCLEOTIDE SEQUENCE</scope>
    <source>
        <strain evidence="2">ET3784</strain>
    </source>
</reference>
<feature type="transmembrane region" description="Helical" evidence="1">
    <location>
        <begin position="42"/>
        <end position="65"/>
    </location>
</feature>
<evidence type="ECO:0000256" key="1">
    <source>
        <dbReference type="SAM" id="Phobius"/>
    </source>
</evidence>
<keyword evidence="1" id="KW-0472">Membrane</keyword>
<name>A0AA38MZL5_9AGAR</name>
<keyword evidence="1" id="KW-1133">Transmembrane helix</keyword>
<organism evidence="2 3">
    <name type="scientific">Lentinula guzmanii</name>
    <dbReference type="NCBI Taxonomy" id="2804957"/>
    <lineage>
        <taxon>Eukaryota</taxon>
        <taxon>Fungi</taxon>
        <taxon>Dikarya</taxon>
        <taxon>Basidiomycota</taxon>
        <taxon>Agaricomycotina</taxon>
        <taxon>Agaricomycetes</taxon>
        <taxon>Agaricomycetidae</taxon>
        <taxon>Agaricales</taxon>
        <taxon>Marasmiineae</taxon>
        <taxon>Omphalotaceae</taxon>
        <taxon>Lentinula</taxon>
    </lineage>
</organism>
<reference evidence="2" key="1">
    <citation type="submission" date="2022-08" db="EMBL/GenBank/DDBJ databases">
        <authorList>
            <consortium name="DOE Joint Genome Institute"/>
            <person name="Min B."/>
            <person name="Sierra-Patev S."/>
            <person name="Naranjo-Ortiz M."/>
            <person name="Looney B."/>
            <person name="Konkel Z."/>
            <person name="Slot J.C."/>
            <person name="Sakamoto Y."/>
            <person name="Steenwyk J.L."/>
            <person name="Rokas A."/>
            <person name="Carro J."/>
            <person name="Camarero S."/>
            <person name="Ferreira P."/>
            <person name="Molpeceres G."/>
            <person name="Ruiz-duenas F.J."/>
            <person name="Serrano A."/>
            <person name="Henrissat B."/>
            <person name="Drula E."/>
            <person name="Hughes K.W."/>
            <person name="Mata J.L."/>
            <person name="Ishikawa N.K."/>
            <person name="Vargas-Isla R."/>
            <person name="Ushijima S."/>
            <person name="Smith C.A."/>
            <person name="Ahrendt S."/>
            <person name="Andreopoulos W."/>
            <person name="He G."/>
            <person name="LaButti K."/>
            <person name="Lipzen A."/>
            <person name="Ng V."/>
            <person name="Riley R."/>
            <person name="Sandor L."/>
            <person name="Barry K."/>
            <person name="Martinez A.T."/>
            <person name="Xiao Y."/>
            <person name="Gibbons J.G."/>
            <person name="Terashima K."/>
            <person name="Hibbett D.S."/>
            <person name="Grigoriev I.V."/>
        </authorList>
    </citation>
    <scope>NUCLEOTIDE SEQUENCE</scope>
    <source>
        <strain evidence="2">ET3784</strain>
    </source>
</reference>
<evidence type="ECO:0000313" key="2">
    <source>
        <dbReference type="EMBL" id="KAJ3731776.1"/>
    </source>
</evidence>
<feature type="transmembrane region" description="Helical" evidence="1">
    <location>
        <begin position="113"/>
        <end position="133"/>
    </location>
</feature>
<dbReference type="EMBL" id="JANVFO010000028">
    <property type="protein sequence ID" value="KAJ3731776.1"/>
    <property type="molecule type" value="Genomic_DNA"/>
</dbReference>
<dbReference type="Proteomes" id="UP001176059">
    <property type="component" value="Unassembled WGS sequence"/>
</dbReference>